<comment type="caution">
    <text evidence="6">The sequence shown here is derived from an EMBL/GenBank/DDBJ whole genome shotgun (WGS) entry which is preliminary data.</text>
</comment>
<dbReference type="SUPFAM" id="SSF52540">
    <property type="entry name" value="P-loop containing nucleoside triphosphate hydrolases"/>
    <property type="match status" value="1"/>
</dbReference>
<dbReference type="InterPro" id="IPR017871">
    <property type="entry name" value="ABC_transporter-like_CS"/>
</dbReference>
<dbReference type="PROSITE" id="PS00211">
    <property type="entry name" value="ABC_TRANSPORTER_1"/>
    <property type="match status" value="1"/>
</dbReference>
<proteinExistence type="inferred from homology"/>
<protein>
    <submittedName>
        <fullName evidence="6">ATP-binding cassette domain-containing protein</fullName>
    </submittedName>
</protein>
<dbReference type="GO" id="GO:0016887">
    <property type="term" value="F:ATP hydrolysis activity"/>
    <property type="evidence" value="ECO:0007669"/>
    <property type="project" value="InterPro"/>
</dbReference>
<keyword evidence="4 6" id="KW-0067">ATP-binding</keyword>
<evidence type="ECO:0000259" key="5">
    <source>
        <dbReference type="Pfam" id="PF00005"/>
    </source>
</evidence>
<evidence type="ECO:0000256" key="2">
    <source>
        <dbReference type="ARBA" id="ARBA00022448"/>
    </source>
</evidence>
<organism evidence="6 7">
    <name type="scientific">Brucella tritici</name>
    <dbReference type="NCBI Taxonomy" id="94626"/>
    <lineage>
        <taxon>Bacteria</taxon>
        <taxon>Pseudomonadati</taxon>
        <taxon>Pseudomonadota</taxon>
        <taxon>Alphaproteobacteria</taxon>
        <taxon>Hyphomicrobiales</taxon>
        <taxon>Brucellaceae</taxon>
        <taxon>Brucella/Ochrobactrum group</taxon>
        <taxon>Brucella</taxon>
    </lineage>
</organism>
<sequence length="217" mass="23510">MTLNGKPISSISKDELFSTVGVVSQNVEDQLWDLSVEDLIAFPLENRGLAKDAVRTRIDDLLNELELNALRGRRVLTLSGGERRMVAMAAALAAEPKLLILDEPTTGLDPAARQRLVRVLKRLGAEIPALLIAEQDPASLQAVVTDVGLVKEGKLAPVVPLASIINDAGAWEDAGVLPPVAVRKRLPVAKPMVRYSFPCRASRRSFSAVTDSRFLKT</sequence>
<evidence type="ECO:0000256" key="4">
    <source>
        <dbReference type="ARBA" id="ARBA00022840"/>
    </source>
</evidence>
<dbReference type="GO" id="GO:0042626">
    <property type="term" value="F:ATPase-coupled transmembrane transporter activity"/>
    <property type="evidence" value="ECO:0007669"/>
    <property type="project" value="TreeGrafter"/>
</dbReference>
<dbReference type="PANTHER" id="PTHR43553:SF24">
    <property type="entry name" value="ENERGY-COUPLING FACTOR TRANSPORTER ATP-BINDING PROTEIN ECFA1"/>
    <property type="match status" value="1"/>
</dbReference>
<dbReference type="Proteomes" id="UP000558475">
    <property type="component" value="Unassembled WGS sequence"/>
</dbReference>
<keyword evidence="2" id="KW-0813">Transport</keyword>
<dbReference type="Pfam" id="PF00005">
    <property type="entry name" value="ABC_tran"/>
    <property type="match status" value="1"/>
</dbReference>
<dbReference type="AlphaFoldDB" id="A0A7X6JE25"/>
<reference evidence="6 7" key="1">
    <citation type="submission" date="2020-04" db="EMBL/GenBank/DDBJ databases">
        <title>Whole genome sequencing of clinical and environmental type strains of Ochrobactrum.</title>
        <authorList>
            <person name="Dharne M."/>
        </authorList>
    </citation>
    <scope>NUCLEOTIDE SEQUENCE [LARGE SCALE GENOMIC DNA]</scope>
    <source>
        <strain evidence="6 7">DSM 13340</strain>
    </source>
</reference>
<evidence type="ECO:0000256" key="1">
    <source>
        <dbReference type="ARBA" id="ARBA00005417"/>
    </source>
</evidence>
<dbReference type="InterPro" id="IPR027417">
    <property type="entry name" value="P-loop_NTPase"/>
</dbReference>
<name>A0A7X6JE25_9HYPH</name>
<dbReference type="GO" id="GO:0005524">
    <property type="term" value="F:ATP binding"/>
    <property type="evidence" value="ECO:0007669"/>
    <property type="project" value="UniProtKB-KW"/>
</dbReference>
<dbReference type="GO" id="GO:0043190">
    <property type="term" value="C:ATP-binding cassette (ABC) transporter complex"/>
    <property type="evidence" value="ECO:0007669"/>
    <property type="project" value="TreeGrafter"/>
</dbReference>
<feature type="domain" description="ABC transporter" evidence="5">
    <location>
        <begin position="2"/>
        <end position="106"/>
    </location>
</feature>
<dbReference type="PANTHER" id="PTHR43553">
    <property type="entry name" value="HEAVY METAL TRANSPORTER"/>
    <property type="match status" value="1"/>
</dbReference>
<evidence type="ECO:0000313" key="6">
    <source>
        <dbReference type="EMBL" id="NKW11130.1"/>
    </source>
</evidence>
<keyword evidence="3" id="KW-0547">Nucleotide-binding</keyword>
<dbReference type="Gene3D" id="3.40.50.300">
    <property type="entry name" value="P-loop containing nucleotide triphosphate hydrolases"/>
    <property type="match status" value="1"/>
</dbReference>
<evidence type="ECO:0000313" key="7">
    <source>
        <dbReference type="Proteomes" id="UP000558475"/>
    </source>
</evidence>
<dbReference type="InterPro" id="IPR003439">
    <property type="entry name" value="ABC_transporter-like_ATP-bd"/>
</dbReference>
<dbReference type="EMBL" id="JAAXZB010000003">
    <property type="protein sequence ID" value="NKW11130.1"/>
    <property type="molecule type" value="Genomic_DNA"/>
</dbReference>
<comment type="similarity">
    <text evidence="1">Belongs to the ABC transporter superfamily.</text>
</comment>
<gene>
    <name evidence="6" type="ORF">HGG76_25820</name>
</gene>
<evidence type="ECO:0000256" key="3">
    <source>
        <dbReference type="ARBA" id="ARBA00022741"/>
    </source>
</evidence>
<accession>A0A7X6JE25</accession>
<dbReference type="InterPro" id="IPR050095">
    <property type="entry name" value="ECF_ABC_transporter_ATP-bd"/>
</dbReference>